<dbReference type="InterPro" id="IPR036047">
    <property type="entry name" value="F-box-like_dom_sf"/>
</dbReference>
<sequence length="536" mass="61177">MADPPDKKVLKATQEDDGNVDRLSALPDCVLLYILSRFCFCTESAAATSVLSKRWRNLFVLLPEINLYFFADEDVSDRDRLYSDFINFTNRVIRQRNEAPIRRIRLVLSHFSERHRMLFEWLLISVAAAFSLSIIQELEILIVIDRTTKPLSISVPPEIFTCKTLVSLSLKLGVYWTVPDLVCLPNLKVLGLDMFKLVDEACIGKFLQGCPLLEQLELSMRPFNHERDADEHIEVNFFKISSPVLKRVILCFQGVESEFTTVVESNSLEHLSFLLDGQHKVAIDAPNLRSLKLDGDLLEVDIIQNLISLDNALLEIDFLCHMRTRSAIISCSERAFKFFRGLQNVKSISFSESFLIALYFSQRVLPTFRNLIKLQLDPFDCPAFPRECMSSILSSLFESSPNLEVLIFSEVSYNGHLYCRLISVVLCSPLCTSNAQVSKNYFSKDEELNSVFHEALPLVLVECLKEIEIGNFKGEEHELKLVEFFLESGKSLKKMTLFGHAGVSLSKGLDRILSFKKCSDDCQIVSKAPWNWFFRS</sequence>
<keyword evidence="2" id="KW-1185">Reference proteome</keyword>
<name>A0ABM4UJ73_COFAR</name>
<evidence type="ECO:0000259" key="1">
    <source>
        <dbReference type="SMART" id="SM00579"/>
    </source>
</evidence>
<dbReference type="Pfam" id="PF08387">
    <property type="entry name" value="FBD"/>
    <property type="match status" value="1"/>
</dbReference>
<dbReference type="GeneID" id="140007827"/>
<feature type="domain" description="FBD" evidence="1">
    <location>
        <begin position="458"/>
        <end position="527"/>
    </location>
</feature>
<dbReference type="Proteomes" id="UP001652660">
    <property type="component" value="Chromosome 1e"/>
</dbReference>
<proteinExistence type="predicted"/>
<dbReference type="InterPro" id="IPR001810">
    <property type="entry name" value="F-box_dom"/>
</dbReference>
<gene>
    <name evidence="3" type="primary">LOC140007827</name>
</gene>
<evidence type="ECO:0000313" key="2">
    <source>
        <dbReference type="Proteomes" id="UP001652660"/>
    </source>
</evidence>
<dbReference type="Gene3D" id="3.80.10.10">
    <property type="entry name" value="Ribonuclease Inhibitor"/>
    <property type="match status" value="1"/>
</dbReference>
<dbReference type="SUPFAM" id="SSF81383">
    <property type="entry name" value="F-box domain"/>
    <property type="match status" value="1"/>
</dbReference>
<accession>A0ABM4UJ73</accession>
<dbReference type="InterPro" id="IPR006566">
    <property type="entry name" value="FBD"/>
</dbReference>
<dbReference type="Pfam" id="PF00646">
    <property type="entry name" value="F-box"/>
    <property type="match status" value="1"/>
</dbReference>
<dbReference type="PANTHER" id="PTHR31900:SF30">
    <property type="entry name" value="SUPERFAMILY PROTEIN, PUTATIVE-RELATED"/>
    <property type="match status" value="1"/>
</dbReference>
<reference evidence="3" key="2">
    <citation type="submission" date="2025-08" db="UniProtKB">
        <authorList>
            <consortium name="RefSeq"/>
        </authorList>
    </citation>
    <scope>IDENTIFICATION</scope>
    <source>
        <tissue evidence="3">Leaves</tissue>
    </source>
</reference>
<dbReference type="InterPro" id="IPR032675">
    <property type="entry name" value="LRR_dom_sf"/>
</dbReference>
<dbReference type="RefSeq" id="XP_071907329.1">
    <property type="nucleotide sequence ID" value="XM_072051228.1"/>
</dbReference>
<reference evidence="2" key="1">
    <citation type="journal article" date="2025" name="Foods">
        <title>Unveiling the Microbial Signatures of Arabica Coffee Cherries: Insights into Ripeness Specific Diversity, Functional Traits, and Implications for Quality and Safety.</title>
        <authorList>
            <consortium name="RefSeq"/>
            <person name="Tenea G.N."/>
            <person name="Cifuentes V."/>
            <person name="Reyes P."/>
            <person name="Cevallos-Vallejos M."/>
        </authorList>
    </citation>
    <scope>NUCLEOTIDE SEQUENCE [LARGE SCALE GENOMIC DNA]</scope>
</reference>
<evidence type="ECO:0000313" key="3">
    <source>
        <dbReference type="RefSeq" id="XP_071907329.1"/>
    </source>
</evidence>
<organism evidence="2 3">
    <name type="scientific">Coffea arabica</name>
    <name type="common">Arabian coffee</name>
    <dbReference type="NCBI Taxonomy" id="13443"/>
    <lineage>
        <taxon>Eukaryota</taxon>
        <taxon>Viridiplantae</taxon>
        <taxon>Streptophyta</taxon>
        <taxon>Embryophyta</taxon>
        <taxon>Tracheophyta</taxon>
        <taxon>Spermatophyta</taxon>
        <taxon>Magnoliopsida</taxon>
        <taxon>eudicotyledons</taxon>
        <taxon>Gunneridae</taxon>
        <taxon>Pentapetalae</taxon>
        <taxon>asterids</taxon>
        <taxon>lamiids</taxon>
        <taxon>Gentianales</taxon>
        <taxon>Rubiaceae</taxon>
        <taxon>Ixoroideae</taxon>
        <taxon>Gardenieae complex</taxon>
        <taxon>Bertiereae - Coffeeae clade</taxon>
        <taxon>Coffeeae</taxon>
        <taxon>Coffea</taxon>
    </lineage>
</organism>
<dbReference type="PANTHER" id="PTHR31900">
    <property type="entry name" value="F-BOX/RNI SUPERFAMILY PROTEIN-RELATED"/>
    <property type="match status" value="1"/>
</dbReference>
<dbReference type="SMART" id="SM00579">
    <property type="entry name" value="FBD"/>
    <property type="match status" value="1"/>
</dbReference>
<protein>
    <submittedName>
        <fullName evidence="3">F-box protein At4g22280-like isoform X1</fullName>
    </submittedName>
</protein>
<dbReference type="SUPFAM" id="SSF52058">
    <property type="entry name" value="L domain-like"/>
    <property type="match status" value="1"/>
</dbReference>
<dbReference type="InterPro" id="IPR050232">
    <property type="entry name" value="FBL13/AtMIF1-like"/>
</dbReference>